<organism evidence="1 3">
    <name type="scientific">Colletotrichum higginsianum (strain IMI 349063)</name>
    <name type="common">Crucifer anthracnose fungus</name>
    <dbReference type="NCBI Taxonomy" id="759273"/>
    <lineage>
        <taxon>Eukaryota</taxon>
        <taxon>Fungi</taxon>
        <taxon>Dikarya</taxon>
        <taxon>Ascomycota</taxon>
        <taxon>Pezizomycotina</taxon>
        <taxon>Sordariomycetes</taxon>
        <taxon>Hypocreomycetidae</taxon>
        <taxon>Glomerellales</taxon>
        <taxon>Glomerellaceae</taxon>
        <taxon>Colletotrichum</taxon>
        <taxon>Colletotrichum destructivum species complex</taxon>
    </lineage>
</organism>
<evidence type="ECO:0000313" key="1">
    <source>
        <dbReference type="EMBL" id="CCF38006.1"/>
    </source>
</evidence>
<dbReference type="Proteomes" id="UP000007174">
    <property type="component" value="Unassembled WGS sequence"/>
</dbReference>
<evidence type="ECO:0000313" key="3">
    <source>
        <dbReference type="Proteomes" id="UP000007174"/>
    </source>
</evidence>
<gene>
    <name evidence="1" type="ORF">CH063_09209</name>
    <name evidence="2" type="ORF">CH63R_03010</name>
</gene>
<accession>H1VCQ3</accession>
<reference evidence="2" key="3">
    <citation type="submission" date="2016-02" db="EMBL/GenBank/DDBJ databases">
        <title>Resequencing and annotation of the Colletotrichum higginsianum genome.</title>
        <authorList>
            <person name="O'Connell R."/>
            <person name="Zambounis A."/>
            <person name="Thon M."/>
            <person name="Dallery J.-F."/>
        </authorList>
    </citation>
    <scope>NUCLEOTIDE SEQUENCE [LARGE SCALE GENOMIC DNA]</scope>
    <source>
        <strain evidence="2">IMI 349063</strain>
    </source>
</reference>
<dbReference type="VEuPathDB" id="FungiDB:CH63R_03010"/>
<dbReference type="Proteomes" id="UP000092177">
    <property type="component" value="Chromosome 2"/>
</dbReference>
<protein>
    <submittedName>
        <fullName evidence="1">Uncharacterized protein</fullName>
    </submittedName>
</protein>
<reference evidence="1" key="1">
    <citation type="submission" date="2011-12" db="EMBL/GenBank/DDBJ databases">
        <title>The genome sequence of Colletotrichum higginsianum IMI 34906.</title>
        <authorList>
            <person name="Ma L.-J."/>
            <person name="O'Connell R."/>
            <person name="van Themaat E.V.L."/>
            <person name="Stueber K."/>
            <person name="Young S.K."/>
            <person name="Zeng Q."/>
            <person name="Gargeya S."/>
            <person name="Fitzgerald M."/>
            <person name="Haas B."/>
            <person name="Abouelleil A."/>
            <person name="Alvarado L."/>
            <person name="Arachchi H.M."/>
            <person name="Berlin A."/>
            <person name="Chapman S.B."/>
            <person name="Gearin G."/>
            <person name="Goldberg J."/>
            <person name="Griggs A."/>
            <person name="Gujja S."/>
            <person name="Hansen M."/>
            <person name="Heiman D."/>
            <person name="Howarth C."/>
            <person name="Larimer J."/>
            <person name="Lui A."/>
            <person name="MacDonald P.J.P."/>
            <person name="McCowen C."/>
            <person name="Montmayeur A."/>
            <person name="Murphy C."/>
            <person name="Neiman D."/>
            <person name="Pearson M."/>
            <person name="Priest M."/>
            <person name="Roberts A."/>
            <person name="Saif S."/>
            <person name="Shea T."/>
            <person name="Sisk P."/>
            <person name="Stolte C."/>
            <person name="Sykes S."/>
            <person name="Wortman J."/>
            <person name="Nusbaum C."/>
            <person name="Birren B."/>
        </authorList>
    </citation>
    <scope>NUCLEOTIDE SEQUENCE [LARGE SCALE GENOMIC DNA]</scope>
    <source>
        <strain evidence="1">IMI 349063</strain>
    </source>
</reference>
<dbReference type="EMBL" id="LTAN01000002">
    <property type="protein sequence ID" value="OBR14284.1"/>
    <property type="molecule type" value="Genomic_DNA"/>
</dbReference>
<dbReference type="HOGENOM" id="CLU_2849575_0_0_1"/>
<keyword evidence="4" id="KW-1185">Reference proteome</keyword>
<evidence type="ECO:0000313" key="4">
    <source>
        <dbReference type="Proteomes" id="UP000092177"/>
    </source>
</evidence>
<proteinExistence type="predicted"/>
<dbReference type="RefSeq" id="XP_018162801.1">
    <property type="nucleotide sequence ID" value="XM_018297985.1"/>
</dbReference>
<dbReference type="GeneID" id="28862092"/>
<reference evidence="4" key="4">
    <citation type="journal article" date="2017" name="BMC Genomics">
        <title>Gapless genome assembly of Colletotrichum higginsianum reveals chromosome structure and association of transposable elements with secondary metabolite gene clusters.</title>
        <authorList>
            <person name="Dallery J.-F."/>
            <person name="Lapalu N."/>
            <person name="Zampounis A."/>
            <person name="Pigne S."/>
            <person name="Luyten I."/>
            <person name="Amselem J."/>
            <person name="Wittenberg A.H.J."/>
            <person name="Zhou S."/>
            <person name="de Queiroz M.V."/>
            <person name="Robin G.P."/>
            <person name="Auger A."/>
            <person name="Hainaut M."/>
            <person name="Henrissat B."/>
            <person name="Kim K.-T."/>
            <person name="Lee Y.-H."/>
            <person name="Lespinet O."/>
            <person name="Schwartz D.C."/>
            <person name="Thon M.R."/>
            <person name="O'Connell R.J."/>
        </authorList>
    </citation>
    <scope>NUCLEOTIDE SEQUENCE [LARGE SCALE GENOMIC DNA]</scope>
    <source>
        <strain evidence="4">IMI 349063</strain>
    </source>
</reference>
<reference evidence="3" key="2">
    <citation type="journal article" date="2012" name="Nat. Genet.">
        <title>Lifestyle transitions in plant pathogenic Colletotrichum fungi deciphered by genome and transcriptome analyses.</title>
        <authorList>
            <person name="O'Connell R.J."/>
            <person name="Thon M.R."/>
            <person name="Hacquard S."/>
            <person name="Amyotte S.G."/>
            <person name="Kleemann J."/>
            <person name="Torres M.F."/>
            <person name="Damm U."/>
            <person name="Buiate E.A."/>
            <person name="Epstein L."/>
            <person name="Alkan N."/>
            <person name="Altmueller J."/>
            <person name="Alvarado-Balderrama L."/>
            <person name="Bauser C.A."/>
            <person name="Becker C."/>
            <person name="Birren B.W."/>
            <person name="Chen Z."/>
            <person name="Choi J."/>
            <person name="Crouch J.A."/>
            <person name="Duvick J.P."/>
            <person name="Farman M.A."/>
            <person name="Gan P."/>
            <person name="Heiman D."/>
            <person name="Henrissat B."/>
            <person name="Howard R.J."/>
            <person name="Kabbage M."/>
            <person name="Koch C."/>
            <person name="Kracher B."/>
            <person name="Kubo Y."/>
            <person name="Law A.D."/>
            <person name="Lebrun M.-H."/>
            <person name="Lee Y.-H."/>
            <person name="Miyara I."/>
            <person name="Moore N."/>
            <person name="Neumann U."/>
            <person name="Nordstroem K."/>
            <person name="Panaccione D.G."/>
            <person name="Panstruga R."/>
            <person name="Place M."/>
            <person name="Proctor R.H."/>
            <person name="Prusky D."/>
            <person name="Rech G."/>
            <person name="Reinhardt R."/>
            <person name="Rollins J.A."/>
            <person name="Rounsley S."/>
            <person name="Schardl C.L."/>
            <person name="Schwartz D.C."/>
            <person name="Shenoy N."/>
            <person name="Shirasu K."/>
            <person name="Sikhakolli U.R."/>
            <person name="Stueber K."/>
            <person name="Sukno S.A."/>
            <person name="Sweigard J.A."/>
            <person name="Takano Y."/>
            <person name="Takahara H."/>
            <person name="Trail F."/>
            <person name="van der Does H.C."/>
            <person name="Voll L.M."/>
            <person name="Will I."/>
            <person name="Young S."/>
            <person name="Zeng Q."/>
            <person name="Zhang J."/>
            <person name="Zhou S."/>
            <person name="Dickman M.B."/>
            <person name="Schulze-Lefert P."/>
            <person name="Ver Loren van Themaat E."/>
            <person name="Ma L.-J."/>
            <person name="Vaillancourt L.J."/>
        </authorList>
    </citation>
    <scope>NUCLEOTIDE SEQUENCE [LARGE SCALE GENOMIC DNA]</scope>
    <source>
        <strain evidence="3">IMI 349063</strain>
    </source>
</reference>
<evidence type="ECO:0000313" key="2">
    <source>
        <dbReference type="EMBL" id="OBR14284.1"/>
    </source>
</evidence>
<dbReference type="EMBL" id="CACQ02002754">
    <property type="protein sequence ID" value="CCF38006.1"/>
    <property type="molecule type" value="Genomic_DNA"/>
</dbReference>
<name>H1VCQ3_COLHI</name>
<sequence>MVDEISVAGTTGRRVTDLRKARCIITSLDRCTQSRHPKSLWTALTGRVVRNSHKLMHRSDPYWQM</sequence>
<dbReference type="AlphaFoldDB" id="H1VCQ3"/>
<dbReference type="KEGG" id="chig:CH63R_03010"/>